<reference evidence="3" key="1">
    <citation type="submission" date="2021-09" db="EMBL/GenBank/DDBJ databases">
        <title>The genome of Mauremys mutica provides insights into the evolution of semi-aquatic lifestyle.</title>
        <authorList>
            <person name="Gong S."/>
            <person name="Gao Y."/>
        </authorList>
    </citation>
    <scope>NUCLEOTIDE SEQUENCE</scope>
    <source>
        <strain evidence="3">MM-2020</strain>
        <tissue evidence="3">Muscle</tissue>
    </source>
</reference>
<keyword evidence="4" id="KW-1185">Reference proteome</keyword>
<dbReference type="EMBL" id="JAHDVG010000488">
    <property type="protein sequence ID" value="KAH1165463.1"/>
    <property type="molecule type" value="Genomic_DNA"/>
</dbReference>
<protein>
    <recommendedName>
        <fullName evidence="5">Coiled-coil domain-containing protein 195</fullName>
    </recommendedName>
</protein>
<evidence type="ECO:0000313" key="3">
    <source>
        <dbReference type="EMBL" id="KAH1165463.1"/>
    </source>
</evidence>
<gene>
    <name evidence="3" type="ORF">KIL84_023022</name>
</gene>
<sequence>MEGNTQLMRVIREMRSEINKLERENRALRVELKFSGQRAANWEEGARGERGHGEARSLTDSGEERVTSPVGLRRNVSASSALALQEQKGNSMIVRRYSISSSVQSFSGHKHHKAEKRQPSNRILEVQGIVKPPAGSSVMQLTNEEEKGSAKIPADCFSSNNSSKRRSFQEHVYKCSALAGCLQRLTKTVFQVTGLLFRKEMEAMTQPVRSLYTMLKPFGNKYTTTKYIFLQDPHTSITTFK</sequence>
<proteinExistence type="predicted"/>
<comment type="caution">
    <text evidence="3">The sequence shown here is derived from an EMBL/GenBank/DDBJ whole genome shotgun (WGS) entry which is preliminary data.</text>
</comment>
<feature type="compositionally biased region" description="Basic and acidic residues" evidence="2">
    <location>
        <begin position="44"/>
        <end position="66"/>
    </location>
</feature>
<keyword evidence="1" id="KW-0175">Coiled coil</keyword>
<evidence type="ECO:0000256" key="1">
    <source>
        <dbReference type="SAM" id="Coils"/>
    </source>
</evidence>
<feature type="coiled-coil region" evidence="1">
    <location>
        <begin position="4"/>
        <end position="38"/>
    </location>
</feature>
<organism evidence="3 4">
    <name type="scientific">Mauremys mutica</name>
    <name type="common">yellowpond turtle</name>
    <dbReference type="NCBI Taxonomy" id="74926"/>
    <lineage>
        <taxon>Eukaryota</taxon>
        <taxon>Metazoa</taxon>
        <taxon>Chordata</taxon>
        <taxon>Craniata</taxon>
        <taxon>Vertebrata</taxon>
        <taxon>Euteleostomi</taxon>
        <taxon>Archelosauria</taxon>
        <taxon>Testudinata</taxon>
        <taxon>Testudines</taxon>
        <taxon>Cryptodira</taxon>
        <taxon>Durocryptodira</taxon>
        <taxon>Testudinoidea</taxon>
        <taxon>Geoemydidae</taxon>
        <taxon>Geoemydinae</taxon>
        <taxon>Mauremys</taxon>
    </lineage>
</organism>
<dbReference type="AlphaFoldDB" id="A0A9D4AP99"/>
<name>A0A9D4AP99_9SAUR</name>
<feature type="region of interest" description="Disordered" evidence="2">
    <location>
        <begin position="39"/>
        <end position="70"/>
    </location>
</feature>
<dbReference type="Proteomes" id="UP000827986">
    <property type="component" value="Unassembled WGS sequence"/>
</dbReference>
<evidence type="ECO:0000256" key="2">
    <source>
        <dbReference type="SAM" id="MobiDB-lite"/>
    </source>
</evidence>
<accession>A0A9D4AP99</accession>
<evidence type="ECO:0008006" key="5">
    <source>
        <dbReference type="Google" id="ProtNLM"/>
    </source>
</evidence>
<evidence type="ECO:0000313" key="4">
    <source>
        <dbReference type="Proteomes" id="UP000827986"/>
    </source>
</evidence>